<dbReference type="Proteomes" id="UP001164726">
    <property type="component" value="Chromosome"/>
</dbReference>
<keyword evidence="7" id="KW-0687">Ribonucleoprotein</keyword>
<evidence type="ECO:0000256" key="4">
    <source>
        <dbReference type="ARBA" id="ARBA00023315"/>
    </source>
</evidence>
<evidence type="ECO:0000313" key="7">
    <source>
        <dbReference type="EMBL" id="WAA12570.1"/>
    </source>
</evidence>
<dbReference type="InterPro" id="IPR050680">
    <property type="entry name" value="YpeA/RimI_acetyltransf"/>
</dbReference>
<evidence type="ECO:0000259" key="6">
    <source>
        <dbReference type="PROSITE" id="PS51186"/>
    </source>
</evidence>
<keyword evidence="2 5" id="KW-0963">Cytoplasm</keyword>
<comment type="function">
    <text evidence="5">Acetylates the N-terminal alanine of ribosomal protein bS18.</text>
</comment>
<dbReference type="GO" id="GO:0008999">
    <property type="term" value="F:protein-N-terminal-alanine acetyltransferase activity"/>
    <property type="evidence" value="ECO:0007669"/>
    <property type="project" value="UniProtKB-EC"/>
</dbReference>
<gene>
    <name evidence="7" type="primary">rimI</name>
    <name evidence="7" type="ORF">OE105_13845</name>
</gene>
<proteinExistence type="inferred from homology"/>
<accession>A0A9E8RXA3</accession>
<evidence type="ECO:0000256" key="5">
    <source>
        <dbReference type="RuleBase" id="RU363094"/>
    </source>
</evidence>
<organism evidence="7 8">
    <name type="scientific">Fervidibacillus halotolerans</name>
    <dbReference type="NCBI Taxonomy" id="2980027"/>
    <lineage>
        <taxon>Bacteria</taxon>
        <taxon>Bacillati</taxon>
        <taxon>Bacillota</taxon>
        <taxon>Bacilli</taxon>
        <taxon>Bacillales</taxon>
        <taxon>Bacillaceae</taxon>
        <taxon>Fervidibacillus</taxon>
    </lineage>
</organism>
<dbReference type="RefSeq" id="WP_275420705.1">
    <property type="nucleotide sequence ID" value="NZ_CP106877.1"/>
</dbReference>
<comment type="subcellular location">
    <subcellularLocation>
        <location evidence="5">Cytoplasm</location>
    </subcellularLocation>
</comment>
<dbReference type="Gene3D" id="3.40.630.30">
    <property type="match status" value="1"/>
</dbReference>
<dbReference type="InterPro" id="IPR006464">
    <property type="entry name" value="AcTrfase_RimI/Ard1"/>
</dbReference>
<dbReference type="KEGG" id="fhl:OE105_13845"/>
<comment type="catalytic activity">
    <reaction evidence="5">
        <text>N-terminal L-alanyl-[ribosomal protein bS18] + acetyl-CoA = N-terminal N(alpha)-acetyl-L-alanyl-[ribosomal protein bS18] + CoA + H(+)</text>
        <dbReference type="Rhea" id="RHEA:43756"/>
        <dbReference type="Rhea" id="RHEA-COMP:10676"/>
        <dbReference type="Rhea" id="RHEA-COMP:10677"/>
        <dbReference type="ChEBI" id="CHEBI:15378"/>
        <dbReference type="ChEBI" id="CHEBI:57287"/>
        <dbReference type="ChEBI" id="CHEBI:57288"/>
        <dbReference type="ChEBI" id="CHEBI:64718"/>
        <dbReference type="ChEBI" id="CHEBI:83683"/>
        <dbReference type="EC" id="2.3.1.266"/>
    </reaction>
</comment>
<dbReference type="PROSITE" id="PS51186">
    <property type="entry name" value="GNAT"/>
    <property type="match status" value="1"/>
</dbReference>
<name>A0A9E8RXA3_9BACI</name>
<dbReference type="Pfam" id="PF00583">
    <property type="entry name" value="Acetyltransf_1"/>
    <property type="match status" value="1"/>
</dbReference>
<evidence type="ECO:0000256" key="1">
    <source>
        <dbReference type="ARBA" id="ARBA00005395"/>
    </source>
</evidence>
<dbReference type="PANTHER" id="PTHR43420">
    <property type="entry name" value="ACETYLTRANSFERASE"/>
    <property type="match status" value="1"/>
</dbReference>
<reference evidence="7" key="1">
    <citation type="submission" date="2022-09" db="EMBL/GenBank/DDBJ databases">
        <title>Complete Genomes of Fervidibacillus albus and Fervidibacillus halotolerans isolated from tidal flat sediments.</title>
        <authorList>
            <person name="Kwon K.K."/>
            <person name="Yang S.-H."/>
            <person name="Park M.J."/>
            <person name="Oh H.-M."/>
        </authorList>
    </citation>
    <scope>NUCLEOTIDE SEQUENCE</scope>
    <source>
        <strain evidence="7">MEBiC13594</strain>
    </source>
</reference>
<sequence length="151" mass="17208">MNHKPTFRILTIEDIDAILHIETSSFSSPWTKEAFVRELTMNPYAIYIGAELDGKIVGYGGTWIIIDEAHITNIAVLPEFRGKKIGEQLLMKMLETMMVKGAKRATLEVRVSNTVAQNLYRKFGFVNGGIRKGYYSDNQEDALVMWVNLYE</sequence>
<dbReference type="EMBL" id="CP106877">
    <property type="protein sequence ID" value="WAA12570.1"/>
    <property type="molecule type" value="Genomic_DNA"/>
</dbReference>
<keyword evidence="7" id="KW-0689">Ribosomal protein</keyword>
<keyword evidence="3 7" id="KW-0808">Transferase</keyword>
<dbReference type="AlphaFoldDB" id="A0A9E8RXA3"/>
<keyword evidence="4 7" id="KW-0012">Acyltransferase</keyword>
<dbReference type="GO" id="GO:0005840">
    <property type="term" value="C:ribosome"/>
    <property type="evidence" value="ECO:0007669"/>
    <property type="project" value="UniProtKB-KW"/>
</dbReference>
<dbReference type="NCBIfam" id="TIGR01575">
    <property type="entry name" value="rimI"/>
    <property type="match status" value="1"/>
</dbReference>
<protein>
    <recommendedName>
        <fullName evidence="5">[Ribosomal protein bS18]-alanine N-acetyltransferase</fullName>
        <ecNumber evidence="5">2.3.1.266</ecNumber>
    </recommendedName>
</protein>
<dbReference type="GO" id="GO:0005737">
    <property type="term" value="C:cytoplasm"/>
    <property type="evidence" value="ECO:0007669"/>
    <property type="project" value="UniProtKB-SubCell"/>
</dbReference>
<dbReference type="SUPFAM" id="SSF55729">
    <property type="entry name" value="Acyl-CoA N-acyltransferases (Nat)"/>
    <property type="match status" value="1"/>
</dbReference>
<dbReference type="InterPro" id="IPR016181">
    <property type="entry name" value="Acyl_CoA_acyltransferase"/>
</dbReference>
<keyword evidence="8" id="KW-1185">Reference proteome</keyword>
<feature type="domain" description="N-acetyltransferase" evidence="6">
    <location>
        <begin position="5"/>
        <end position="150"/>
    </location>
</feature>
<comment type="similarity">
    <text evidence="1 5">Belongs to the acetyltransferase family. RimI subfamily.</text>
</comment>
<dbReference type="PANTHER" id="PTHR43420:SF44">
    <property type="entry name" value="ACETYLTRANSFERASE YPEA"/>
    <property type="match status" value="1"/>
</dbReference>
<evidence type="ECO:0000313" key="8">
    <source>
        <dbReference type="Proteomes" id="UP001164726"/>
    </source>
</evidence>
<evidence type="ECO:0000256" key="2">
    <source>
        <dbReference type="ARBA" id="ARBA00022490"/>
    </source>
</evidence>
<dbReference type="EC" id="2.3.1.266" evidence="5"/>
<evidence type="ECO:0000256" key="3">
    <source>
        <dbReference type="ARBA" id="ARBA00022679"/>
    </source>
</evidence>
<dbReference type="InterPro" id="IPR000182">
    <property type="entry name" value="GNAT_dom"/>
</dbReference>
<dbReference type="CDD" id="cd04301">
    <property type="entry name" value="NAT_SF"/>
    <property type="match status" value="1"/>
</dbReference>